<evidence type="ECO:0000313" key="3">
    <source>
        <dbReference type="Proteomes" id="UP000092460"/>
    </source>
</evidence>
<feature type="chain" id="PRO_5008404356" description="GDNF/GAS1 domain-containing protein" evidence="1">
    <location>
        <begin position="28"/>
        <end position="147"/>
    </location>
</feature>
<protein>
    <recommendedName>
        <fullName evidence="4">GDNF/GAS1 domain-containing protein</fullName>
    </recommendedName>
</protein>
<name>A0A1B0B172_9MUSC</name>
<evidence type="ECO:0000313" key="2">
    <source>
        <dbReference type="EnsemblMetazoa" id="GPPI015479-PA"/>
    </source>
</evidence>
<dbReference type="Proteomes" id="UP000092460">
    <property type="component" value="Unassembled WGS sequence"/>
</dbReference>
<reference evidence="3" key="1">
    <citation type="submission" date="2015-01" db="EMBL/GenBank/DDBJ databases">
        <authorList>
            <person name="Aksoy S."/>
            <person name="Warren W."/>
            <person name="Wilson R.K."/>
        </authorList>
    </citation>
    <scope>NUCLEOTIDE SEQUENCE [LARGE SCALE GENOMIC DNA]</scope>
    <source>
        <strain evidence="3">IAEA</strain>
    </source>
</reference>
<dbReference type="EnsemblMetazoa" id="GPPI015479-RA">
    <property type="protein sequence ID" value="GPPI015479-PA"/>
    <property type="gene ID" value="GPPI015479"/>
</dbReference>
<keyword evidence="1" id="KW-0732">Signal</keyword>
<dbReference type="AlphaFoldDB" id="A0A1B0B172"/>
<reference evidence="2" key="2">
    <citation type="submission" date="2020-05" db="UniProtKB">
        <authorList>
            <consortium name="EnsemblMetazoa"/>
        </authorList>
    </citation>
    <scope>IDENTIFICATION</scope>
    <source>
        <strain evidence="2">IAEA</strain>
    </source>
</reference>
<organism evidence="2 3">
    <name type="scientific">Glossina palpalis gambiensis</name>
    <dbReference type="NCBI Taxonomy" id="67801"/>
    <lineage>
        <taxon>Eukaryota</taxon>
        <taxon>Metazoa</taxon>
        <taxon>Ecdysozoa</taxon>
        <taxon>Arthropoda</taxon>
        <taxon>Hexapoda</taxon>
        <taxon>Insecta</taxon>
        <taxon>Pterygota</taxon>
        <taxon>Neoptera</taxon>
        <taxon>Endopterygota</taxon>
        <taxon>Diptera</taxon>
        <taxon>Brachycera</taxon>
        <taxon>Muscomorpha</taxon>
        <taxon>Hippoboscoidea</taxon>
        <taxon>Glossinidae</taxon>
        <taxon>Glossina</taxon>
    </lineage>
</organism>
<dbReference type="EMBL" id="JXJN01007029">
    <property type="status" value="NOT_ANNOTATED_CDS"/>
    <property type="molecule type" value="Genomic_DNA"/>
</dbReference>
<proteinExistence type="predicted"/>
<sequence length="147" mass="17213">MMGLSLDQMFTTYTCLMFATLISVVYAQHTAKDCNALRLCKADQYQPTCVLDKVRLCFQRFPSPCLMRQYQCLFNTTYVNYHLSYCMIDQFVCEESLWLKDEYNTYGKGDNVFIYYEKPQENVEIILQGSSDEDVNNSTKQNEAEDE</sequence>
<keyword evidence="3" id="KW-1185">Reference proteome</keyword>
<evidence type="ECO:0000256" key="1">
    <source>
        <dbReference type="SAM" id="SignalP"/>
    </source>
</evidence>
<evidence type="ECO:0008006" key="4">
    <source>
        <dbReference type="Google" id="ProtNLM"/>
    </source>
</evidence>
<accession>A0A1B0B172</accession>
<dbReference type="VEuPathDB" id="VectorBase:GPPI015479"/>
<feature type="signal peptide" evidence="1">
    <location>
        <begin position="1"/>
        <end position="27"/>
    </location>
</feature>